<evidence type="ECO:0000256" key="2">
    <source>
        <dbReference type="ARBA" id="ARBA00023015"/>
    </source>
</evidence>
<dbReference type="GO" id="GO:0010628">
    <property type="term" value="P:positive regulation of gene expression"/>
    <property type="evidence" value="ECO:0007669"/>
    <property type="project" value="TreeGrafter"/>
</dbReference>
<dbReference type="PRINTS" id="PR00039">
    <property type="entry name" value="HTHLYSR"/>
</dbReference>
<dbReference type="GO" id="GO:0043565">
    <property type="term" value="F:sequence-specific DNA binding"/>
    <property type="evidence" value="ECO:0007669"/>
    <property type="project" value="TreeGrafter"/>
</dbReference>
<dbReference type="SUPFAM" id="SSF53850">
    <property type="entry name" value="Periplasmic binding protein-like II"/>
    <property type="match status" value="1"/>
</dbReference>
<dbReference type="PANTHER" id="PTHR30427">
    <property type="entry name" value="TRANSCRIPTIONAL ACTIVATOR PROTEIN LYSR"/>
    <property type="match status" value="1"/>
</dbReference>
<organism evidence="7 8">
    <name type="scientific">Microvirga brassicacearum</name>
    <dbReference type="NCBI Taxonomy" id="2580413"/>
    <lineage>
        <taxon>Bacteria</taxon>
        <taxon>Pseudomonadati</taxon>
        <taxon>Pseudomonadota</taxon>
        <taxon>Alphaproteobacteria</taxon>
        <taxon>Hyphomicrobiales</taxon>
        <taxon>Methylobacteriaceae</taxon>
        <taxon>Microvirga</taxon>
    </lineage>
</organism>
<sequence length="320" mass="35237">MRITHRHLEAFRAVHLAGGFTKGAQLLGISQPSISRLVQQLQQAVGFTLFTRIDGRTVPTAEALALHQGVERSFHGLDEVMQHADNIRHHRVGSLRIVSMPALAHAFLPGVLARFMKERPGVVATLQIERTDALPHWITSQQFDIGFANLPVDKPGIQTELFDEAEGVCVMPAAHSLSAKKFIEPKDLRNVPFIHSGPNGRMQASIRHMFEDAGVHCDVQIETPLAAVACRLVEEGAGVTIVDPFTAHLYERQGLVARPFRPELKFNFGVLFPSYAARSTLVRQFMSAVSEERDRILGRAGAPRSRARGTAKPSSRKAVA</sequence>
<dbReference type="Gene3D" id="1.10.10.10">
    <property type="entry name" value="Winged helix-like DNA-binding domain superfamily/Winged helix DNA-binding domain"/>
    <property type="match status" value="1"/>
</dbReference>
<dbReference type="InterPro" id="IPR037424">
    <property type="entry name" value="NocR_PBP2"/>
</dbReference>
<proteinExistence type="inferred from homology"/>
<dbReference type="InterPro" id="IPR000847">
    <property type="entry name" value="LysR_HTH_N"/>
</dbReference>
<dbReference type="OrthoDB" id="8479870at2"/>
<keyword evidence="3" id="KW-0238">DNA-binding</keyword>
<accession>A0A5N3PJE8</accession>
<name>A0A5N3PJE8_9HYPH</name>
<dbReference type="Pfam" id="PF03466">
    <property type="entry name" value="LysR_substrate"/>
    <property type="match status" value="1"/>
</dbReference>
<dbReference type="CDD" id="cd08415">
    <property type="entry name" value="PBP2_LysR_opines_like"/>
    <property type="match status" value="1"/>
</dbReference>
<dbReference type="InterPro" id="IPR036388">
    <property type="entry name" value="WH-like_DNA-bd_sf"/>
</dbReference>
<gene>
    <name evidence="7" type="ORF">FEZ63_00500</name>
</gene>
<keyword evidence="4" id="KW-0804">Transcription</keyword>
<keyword evidence="2" id="KW-0805">Transcription regulation</keyword>
<dbReference type="Pfam" id="PF00126">
    <property type="entry name" value="HTH_1"/>
    <property type="match status" value="1"/>
</dbReference>
<protein>
    <submittedName>
        <fullName evidence="7">LysR family transcriptional regulator</fullName>
    </submittedName>
</protein>
<feature type="domain" description="HTH lysR-type" evidence="6">
    <location>
        <begin position="1"/>
        <end position="60"/>
    </location>
</feature>
<dbReference type="GO" id="GO:0003700">
    <property type="term" value="F:DNA-binding transcription factor activity"/>
    <property type="evidence" value="ECO:0007669"/>
    <property type="project" value="InterPro"/>
</dbReference>
<dbReference type="Gene3D" id="3.40.190.290">
    <property type="match status" value="1"/>
</dbReference>
<evidence type="ECO:0000256" key="5">
    <source>
        <dbReference type="SAM" id="MobiDB-lite"/>
    </source>
</evidence>
<dbReference type="AlphaFoldDB" id="A0A5N3PJE8"/>
<evidence type="ECO:0000313" key="8">
    <source>
        <dbReference type="Proteomes" id="UP000325684"/>
    </source>
</evidence>
<dbReference type="PROSITE" id="PS50931">
    <property type="entry name" value="HTH_LYSR"/>
    <property type="match status" value="1"/>
</dbReference>
<comment type="caution">
    <text evidence="7">The sequence shown here is derived from an EMBL/GenBank/DDBJ whole genome shotgun (WGS) entry which is preliminary data.</text>
</comment>
<dbReference type="PANTHER" id="PTHR30427:SF1">
    <property type="entry name" value="TRANSCRIPTIONAL ACTIVATOR PROTEIN LYSR"/>
    <property type="match status" value="1"/>
</dbReference>
<evidence type="ECO:0000256" key="1">
    <source>
        <dbReference type="ARBA" id="ARBA00009437"/>
    </source>
</evidence>
<evidence type="ECO:0000259" key="6">
    <source>
        <dbReference type="PROSITE" id="PS50931"/>
    </source>
</evidence>
<feature type="region of interest" description="Disordered" evidence="5">
    <location>
        <begin position="297"/>
        <end position="320"/>
    </location>
</feature>
<evidence type="ECO:0000313" key="7">
    <source>
        <dbReference type="EMBL" id="KAB0269783.1"/>
    </source>
</evidence>
<comment type="similarity">
    <text evidence="1">Belongs to the LysR transcriptional regulatory family.</text>
</comment>
<dbReference type="Proteomes" id="UP000325684">
    <property type="component" value="Unassembled WGS sequence"/>
</dbReference>
<feature type="compositionally biased region" description="Low complexity" evidence="5">
    <location>
        <begin position="298"/>
        <end position="311"/>
    </location>
</feature>
<reference evidence="7 8" key="1">
    <citation type="journal article" date="2019" name="Microorganisms">
        <title>Genome Insights into the Novel Species Microvirga brassicacearum, a Rapeseed Endophyte with Biotechnological Potential.</title>
        <authorList>
            <person name="Jimenez-Gomez A."/>
            <person name="Saati-Santamaria Z."/>
            <person name="Igual J.M."/>
            <person name="Rivas R."/>
            <person name="Mateos P.F."/>
            <person name="Garcia-Fraile P."/>
        </authorList>
    </citation>
    <scope>NUCLEOTIDE SEQUENCE [LARGE SCALE GENOMIC DNA]</scope>
    <source>
        <strain evidence="7 8">CDVBN77</strain>
    </source>
</reference>
<dbReference type="EMBL" id="VCMV01000001">
    <property type="protein sequence ID" value="KAB0269783.1"/>
    <property type="molecule type" value="Genomic_DNA"/>
</dbReference>
<keyword evidence="8" id="KW-1185">Reference proteome</keyword>
<dbReference type="InterPro" id="IPR005119">
    <property type="entry name" value="LysR_subst-bd"/>
</dbReference>
<dbReference type="SUPFAM" id="SSF46785">
    <property type="entry name" value="Winged helix' DNA-binding domain"/>
    <property type="match status" value="1"/>
</dbReference>
<dbReference type="RefSeq" id="WP_150941676.1">
    <property type="nucleotide sequence ID" value="NZ_VCMV01000001.1"/>
</dbReference>
<evidence type="ECO:0000256" key="4">
    <source>
        <dbReference type="ARBA" id="ARBA00023163"/>
    </source>
</evidence>
<evidence type="ECO:0000256" key="3">
    <source>
        <dbReference type="ARBA" id="ARBA00023125"/>
    </source>
</evidence>
<dbReference type="InterPro" id="IPR036390">
    <property type="entry name" value="WH_DNA-bd_sf"/>
</dbReference>